<dbReference type="EMBL" id="LVLB01000425">
    <property type="protein sequence ID" value="KYN92949.1"/>
    <property type="molecule type" value="Genomic_DNA"/>
</dbReference>
<feature type="domain" description="Duffy-antigen binding" evidence="1">
    <location>
        <begin position="18"/>
        <end position="113"/>
    </location>
</feature>
<dbReference type="InterPro" id="IPR042202">
    <property type="entry name" value="Duffy-ag-bd_sf"/>
</dbReference>
<evidence type="ECO:0000313" key="3">
    <source>
        <dbReference type="Proteomes" id="UP000076004"/>
    </source>
</evidence>
<proteinExistence type="predicted"/>
<name>A0A151L1W9_9APIC</name>
<evidence type="ECO:0000313" key="2">
    <source>
        <dbReference type="EMBL" id="KYN92949.1"/>
    </source>
</evidence>
<reference evidence="2 3" key="1">
    <citation type="journal article" date="2016" name="Nat. Commun.">
        <title>Genomes of cryptic chimpanzee Plasmodium species reveal key evolutionary events leading to human malaria.</title>
        <authorList>
            <person name="Sundararaman S.A."/>
            <person name="Plenderleith L.J."/>
            <person name="Liu W."/>
            <person name="Loy D.E."/>
            <person name="Learn G.H."/>
            <person name="Li Y."/>
            <person name="Shaw K.S."/>
            <person name="Ayouba A."/>
            <person name="Peeters M."/>
            <person name="Speede S."/>
            <person name="Shaw G.M."/>
            <person name="Bushman F.D."/>
            <person name="Brisson D."/>
            <person name="Rayner J.C."/>
            <person name="Sharp P.M."/>
            <person name="Hahn B.H."/>
        </authorList>
    </citation>
    <scope>NUCLEOTIDE SEQUENCE [LARGE SCALE GENOMIC DNA]</scope>
    <source>
        <strain evidence="2 3">SY75</strain>
    </source>
</reference>
<feature type="non-terminal residue" evidence="2">
    <location>
        <position position="1"/>
    </location>
</feature>
<accession>A0A151L1W9</accession>
<protein>
    <submittedName>
        <fullName evidence="2">Putative EMP1-like protein</fullName>
    </submittedName>
</protein>
<dbReference type="GeneID" id="29774156"/>
<dbReference type="Proteomes" id="UP000076004">
    <property type="component" value="Unassembled WGS sequence"/>
</dbReference>
<dbReference type="KEGG" id="pgab:PGSY75_0042700"/>
<dbReference type="VEuPathDB" id="PlasmoDB:PGSY75_0042700"/>
<dbReference type="GO" id="GO:0046789">
    <property type="term" value="F:host cell surface receptor binding"/>
    <property type="evidence" value="ECO:0007669"/>
    <property type="project" value="InterPro"/>
</dbReference>
<sequence length="114" mass="13284">KKPWDCGDGPKSVVSGNGECMPPRRQTLCINYLKELSDNKTEDDLKTALLKSVSLETHWLWDKYKKDNNNKNGRSLDDELKQDGKIPEDFKRQMFYTYSDFRDLVLGTDIYKTT</sequence>
<dbReference type="InterPro" id="IPR008602">
    <property type="entry name" value="Duffy-antigen-binding"/>
</dbReference>
<dbReference type="RefSeq" id="XP_018638675.1">
    <property type="nucleotide sequence ID" value="XM_018783543.1"/>
</dbReference>
<evidence type="ECO:0000259" key="1">
    <source>
        <dbReference type="Pfam" id="PF05424"/>
    </source>
</evidence>
<dbReference type="GO" id="GO:0016020">
    <property type="term" value="C:membrane"/>
    <property type="evidence" value="ECO:0007669"/>
    <property type="project" value="InterPro"/>
</dbReference>
<dbReference type="AlphaFoldDB" id="A0A151L1W9"/>
<gene>
    <name evidence="2" type="ORF">PGSY75_0042700</name>
</gene>
<comment type="caution">
    <text evidence="2">The sequence shown here is derived from an EMBL/GenBank/DDBJ whole genome shotgun (WGS) entry which is preliminary data.</text>
</comment>
<dbReference type="Gene3D" id="1.20.1310.20">
    <property type="entry name" value="Duffy-antigen binding domain"/>
    <property type="match status" value="1"/>
</dbReference>
<dbReference type="Pfam" id="PF05424">
    <property type="entry name" value="Duffy_binding"/>
    <property type="match status" value="1"/>
</dbReference>
<dbReference type="SUPFAM" id="SSF140924">
    <property type="entry name" value="Duffy binding domain-like"/>
    <property type="match status" value="1"/>
</dbReference>
<feature type="non-terminal residue" evidence="2">
    <location>
        <position position="114"/>
    </location>
</feature>
<organism evidence="2 3">
    <name type="scientific">Plasmodium gaboni</name>
    <dbReference type="NCBI Taxonomy" id="647221"/>
    <lineage>
        <taxon>Eukaryota</taxon>
        <taxon>Sar</taxon>
        <taxon>Alveolata</taxon>
        <taxon>Apicomplexa</taxon>
        <taxon>Aconoidasida</taxon>
        <taxon>Haemosporida</taxon>
        <taxon>Plasmodiidae</taxon>
        <taxon>Plasmodium</taxon>
        <taxon>Plasmodium (Laverania)</taxon>
    </lineage>
</organism>